<organism evidence="10 11">
    <name type="scientific">Cyclospora cayetanensis</name>
    <dbReference type="NCBI Taxonomy" id="88456"/>
    <lineage>
        <taxon>Eukaryota</taxon>
        <taxon>Sar</taxon>
        <taxon>Alveolata</taxon>
        <taxon>Apicomplexa</taxon>
        <taxon>Conoidasida</taxon>
        <taxon>Coccidia</taxon>
        <taxon>Eucoccidiorida</taxon>
        <taxon>Eimeriorina</taxon>
        <taxon>Eimeriidae</taxon>
        <taxon>Cyclospora</taxon>
    </lineage>
</organism>
<evidence type="ECO:0000256" key="7">
    <source>
        <dbReference type="RuleBase" id="RU367071"/>
    </source>
</evidence>
<evidence type="ECO:0000256" key="6">
    <source>
        <dbReference type="ARBA" id="ARBA00023242"/>
    </source>
</evidence>
<reference evidence="10 11" key="1">
    <citation type="journal article" date="2016" name="BMC Genomics">
        <title>Comparative genomics reveals Cyclospora cayetanensis possesses coccidia-like metabolism and invasion components but unique surface antigens.</title>
        <authorList>
            <person name="Liu S."/>
            <person name="Wang L."/>
            <person name="Zheng H."/>
            <person name="Xu Z."/>
            <person name="Roellig D.M."/>
            <person name="Li N."/>
            <person name="Frace M.A."/>
            <person name="Tang K."/>
            <person name="Arrowood M.J."/>
            <person name="Moss D.M."/>
            <person name="Zhang L."/>
            <person name="Feng Y."/>
            <person name="Xiao L."/>
        </authorList>
    </citation>
    <scope>NUCLEOTIDE SEQUENCE [LARGE SCALE GENOMIC DNA]</scope>
    <source>
        <strain evidence="10 11">CHN_HEN01</strain>
    </source>
</reference>
<keyword evidence="6 7" id="KW-0539">Nucleus</keyword>
<keyword evidence="11" id="KW-1185">Reference proteome</keyword>
<feature type="domain" description="Pre-mRNA-splicing factor SLU7" evidence="9">
    <location>
        <begin position="177"/>
        <end position="354"/>
    </location>
</feature>
<keyword evidence="4 7" id="KW-0747">Spliceosome</keyword>
<dbReference type="PANTHER" id="PTHR12942:SF2">
    <property type="entry name" value="PRE-MRNA-SPLICING FACTOR SLU7"/>
    <property type="match status" value="1"/>
</dbReference>
<feature type="region of interest" description="Disordered" evidence="8">
    <location>
        <begin position="390"/>
        <end position="431"/>
    </location>
</feature>
<comment type="similarity">
    <text evidence="2 7">Belongs to the SLU7 family.</text>
</comment>
<name>A0A1D3CX33_9EIME</name>
<dbReference type="PANTHER" id="PTHR12942">
    <property type="entry name" value="STEP II SPLICING FACTOR SLU7"/>
    <property type="match status" value="1"/>
</dbReference>
<keyword evidence="5 7" id="KW-0508">mRNA splicing</keyword>
<comment type="caution">
    <text evidence="10">The sequence shown here is derived from an EMBL/GenBank/DDBJ whole genome shotgun (WGS) entry which is preliminary data.</text>
</comment>
<evidence type="ECO:0000256" key="4">
    <source>
        <dbReference type="ARBA" id="ARBA00022728"/>
    </source>
</evidence>
<proteinExistence type="inferred from homology"/>
<evidence type="ECO:0000256" key="8">
    <source>
        <dbReference type="SAM" id="MobiDB-lite"/>
    </source>
</evidence>
<dbReference type="FunCoup" id="A0A1D3CX33">
    <property type="interactions" value="395"/>
</dbReference>
<dbReference type="Proteomes" id="UP000095192">
    <property type="component" value="Unassembled WGS sequence"/>
</dbReference>
<evidence type="ECO:0000256" key="3">
    <source>
        <dbReference type="ARBA" id="ARBA00022664"/>
    </source>
</evidence>
<protein>
    <recommendedName>
        <fullName evidence="7">Pre-mRNA-splicing factor SLU7</fullName>
    </recommendedName>
</protein>
<evidence type="ECO:0000256" key="5">
    <source>
        <dbReference type="ARBA" id="ARBA00023187"/>
    </source>
</evidence>
<dbReference type="AlphaFoldDB" id="A0A1D3CX33"/>
<keyword evidence="3 7" id="KW-0507">mRNA processing</keyword>
<feature type="region of interest" description="Disordered" evidence="8">
    <location>
        <begin position="1"/>
        <end position="43"/>
    </location>
</feature>
<evidence type="ECO:0000259" key="9">
    <source>
        <dbReference type="Pfam" id="PF11708"/>
    </source>
</evidence>
<dbReference type="VEuPathDB" id="ToxoDB:cyc_04561"/>
<comment type="subunit">
    <text evidence="7">Associated with the spliceosome.</text>
</comment>
<dbReference type="VEuPathDB" id="ToxoDB:LOC34621080"/>
<evidence type="ECO:0000256" key="2">
    <source>
        <dbReference type="ARBA" id="ARBA00007203"/>
    </source>
</evidence>
<dbReference type="GO" id="GO:0005681">
    <property type="term" value="C:spliceosomal complex"/>
    <property type="evidence" value="ECO:0007669"/>
    <property type="project" value="UniProtKB-UniRule"/>
</dbReference>
<comment type="function">
    <text evidence="7">Involved in pre-mRNA splicing.</text>
</comment>
<comment type="subcellular location">
    <subcellularLocation>
        <location evidence="1 7">Nucleus</location>
    </subcellularLocation>
</comment>
<dbReference type="InParanoid" id="A0A1D3CX33"/>
<evidence type="ECO:0000313" key="10">
    <source>
        <dbReference type="EMBL" id="OEH75757.1"/>
    </source>
</evidence>
<feature type="compositionally biased region" description="Basic and acidic residues" evidence="8">
    <location>
        <begin position="401"/>
        <end position="410"/>
    </location>
</feature>
<feature type="compositionally biased region" description="Low complexity" evidence="8">
    <location>
        <begin position="390"/>
        <end position="400"/>
    </location>
</feature>
<dbReference type="GO" id="GO:0030628">
    <property type="term" value="F:pre-mRNA 3'-splice site binding"/>
    <property type="evidence" value="ECO:0007669"/>
    <property type="project" value="UniProtKB-UniRule"/>
</dbReference>
<dbReference type="InterPro" id="IPR039974">
    <property type="entry name" value="Splicing_factor_SLU7"/>
</dbReference>
<gene>
    <name evidence="10" type="ORF">cyc_04561</name>
</gene>
<dbReference type="GO" id="GO:0000398">
    <property type="term" value="P:mRNA splicing, via spliceosome"/>
    <property type="evidence" value="ECO:0007669"/>
    <property type="project" value="UniProtKB-UniRule"/>
</dbReference>
<evidence type="ECO:0000313" key="11">
    <source>
        <dbReference type="Proteomes" id="UP000095192"/>
    </source>
</evidence>
<sequence>MSSVTSAAFQSREEARRARELEEARKAGTAPAEKDADGKEINPHIPQYISKAPWYLNQDKPGLKHQRFVEEKRASIHTWHRHGVIEEAAAAKKLRFLKGACGNCGSMTHKEKDCTDRPRAKKAKYTHKDLAPDEIIAETPKLTYDAKRDRYGGYTGDDFKWLLHDFDKTSAPVACKDERSRINTRDLRIREDTAKYLLNLDIGSAFYDPKSRSMRDDPFKHLSEAQRGPFRGDNALLQAGEVKATQQLQLFAWEAYKHGQNVHFNAQPTQLEFLFQEHQKKKTELEAKKQSSVIVKYGGVEHLQTDPRILYAQTEAYAEYSRDGRVLRGRERTLTKSKYEEDVHPGNHTSVWGSYYSSALQKWGFACCRQTSFRADCTGRPEDSITLESLELAPPAAEAADSTRESRDAAESGAAGKEEEAEASAGETAEEQSGSAAAICCIPTKHVAAAARVDAAIFEEQGYDTRQRRWRIPPAALP</sequence>
<dbReference type="EMBL" id="JROU02001643">
    <property type="protein sequence ID" value="OEH75757.1"/>
    <property type="molecule type" value="Genomic_DNA"/>
</dbReference>
<dbReference type="InterPro" id="IPR021715">
    <property type="entry name" value="Slu7_dom"/>
</dbReference>
<feature type="compositionally biased region" description="Basic and acidic residues" evidence="8">
    <location>
        <begin position="11"/>
        <end position="42"/>
    </location>
</feature>
<evidence type="ECO:0000256" key="1">
    <source>
        <dbReference type="ARBA" id="ARBA00004123"/>
    </source>
</evidence>
<accession>A0A1D3CX33</accession>
<dbReference type="Pfam" id="PF11708">
    <property type="entry name" value="Slu7"/>
    <property type="match status" value="1"/>
</dbReference>